<organism evidence="2">
    <name type="scientific">Rhodococcus erythropolis</name>
    <name type="common">Arthrobacter picolinophilus</name>
    <dbReference type="NCBI Taxonomy" id="1833"/>
    <lineage>
        <taxon>Bacteria</taxon>
        <taxon>Bacillati</taxon>
        <taxon>Actinomycetota</taxon>
        <taxon>Actinomycetes</taxon>
        <taxon>Mycobacteriales</taxon>
        <taxon>Nocardiaceae</taxon>
        <taxon>Rhodococcus</taxon>
        <taxon>Rhodococcus erythropolis group</taxon>
    </lineage>
</organism>
<protein>
    <submittedName>
        <fullName evidence="2">Uncharacterized protein</fullName>
    </submittedName>
</protein>
<feature type="transmembrane region" description="Helical" evidence="1">
    <location>
        <begin position="34"/>
        <end position="59"/>
    </location>
</feature>
<proteinExistence type="predicted"/>
<keyword evidence="1" id="KW-0812">Transmembrane</keyword>
<geneLocation type="plasmid" evidence="2">
    <name>pRET1100</name>
</geneLocation>
<keyword evidence="1" id="KW-0472">Membrane</keyword>
<dbReference type="EMBL" id="LC331663">
    <property type="protein sequence ID" value="BBA94285.1"/>
    <property type="molecule type" value="Genomic_DNA"/>
</dbReference>
<accession>A0A2Z5U6Z2</accession>
<keyword evidence="2" id="KW-0614">Plasmid</keyword>
<evidence type="ECO:0000313" key="2">
    <source>
        <dbReference type="EMBL" id="BBA94285.1"/>
    </source>
</evidence>
<sequence>MGTPRPSNRWCAGYFGGGLVSGEKRHSEAGPVEIIFLMLAVRAGDYIVAVTAVLAVGFFAVAVEGFWFLVVAVIAAPAWWFLRDWESKRRAVRVFERAWKGTPESPGIALSLGLSNVAGSLPRLRKFETGSGIRTLVFSLPPGVTAESFEKVRPALADAMGGHRCQVEKVAPGQVRVRVIDEDSMKTPRDAGWAKDVVLEEDTFDGLPGETRSWFEQEGPAS</sequence>
<reference evidence="2" key="1">
    <citation type="journal article" date="2018" name="Biosci. Biotechnol. Biochem.">
        <title>Construction of Rhodococcus expression vectors and expression of the aminoalcohol dehydrogenase gene in Rhodococcus erythropolis.</title>
        <authorList>
            <person name="Yamamura E.-T."/>
        </authorList>
    </citation>
    <scope>NUCLEOTIDE SEQUENCE</scope>
    <source>
        <strain evidence="2">IAM 1400</strain>
        <plasmid evidence="2">pRET1100</plasmid>
    </source>
</reference>
<reference evidence="2" key="2">
    <citation type="journal article" date="2018" name="J. Biosci. Bioeng.">
        <title>Isolation of two plasmids, pRET1100 and pRET1200, from Rhodococcus erythropolis IAM1400 and construction of a Rhodococcus-Escherichia coli shuttle vector.</title>
        <authorList>
            <person name="Yamamura E.-T."/>
        </authorList>
    </citation>
    <scope>NUCLEOTIDE SEQUENCE</scope>
    <source>
        <strain evidence="2">IAM 1400</strain>
        <plasmid evidence="2">pRET1100</plasmid>
    </source>
</reference>
<name>A0A2Z5U6Z2_RHOER</name>
<feature type="transmembrane region" description="Helical" evidence="1">
    <location>
        <begin position="65"/>
        <end position="82"/>
    </location>
</feature>
<evidence type="ECO:0000256" key="1">
    <source>
        <dbReference type="SAM" id="Phobius"/>
    </source>
</evidence>
<keyword evidence="1" id="KW-1133">Transmembrane helix</keyword>
<dbReference type="AlphaFoldDB" id="A0A2Z5U6Z2"/>